<comment type="caution">
    <text evidence="2">The sequence shown here is derived from an EMBL/GenBank/DDBJ whole genome shotgun (WGS) entry which is preliminary data.</text>
</comment>
<evidence type="ECO:0000256" key="1">
    <source>
        <dbReference type="SAM" id="SignalP"/>
    </source>
</evidence>
<sequence length="135" mass="14009">MRFHLATILLAALAGTAIAGHSHIENRVAQNDPLAFLSKISYAPVEDLLNQVLGAPLGKLEDALNFTLAQKLSGIVYGNAPLSVVVAVVEAVGELLGGQDIGLVDQNLSTNSNGYFNTLDGALGTTNIGEVAKNL</sequence>
<feature type="signal peptide" evidence="1">
    <location>
        <begin position="1"/>
        <end position="19"/>
    </location>
</feature>
<keyword evidence="3" id="KW-1185">Reference proteome</keyword>
<dbReference type="OrthoDB" id="3354195at2759"/>
<proteinExistence type="predicted"/>
<keyword evidence="1" id="KW-0732">Signal</keyword>
<protein>
    <submittedName>
        <fullName evidence="2">Uncharacterized protein</fullName>
    </submittedName>
</protein>
<reference evidence="2 3" key="1">
    <citation type="journal article" date="2021" name="Nat. Commun.">
        <title>Genetic determinants of endophytism in the Arabidopsis root mycobiome.</title>
        <authorList>
            <person name="Mesny F."/>
            <person name="Miyauchi S."/>
            <person name="Thiergart T."/>
            <person name="Pickel B."/>
            <person name="Atanasova L."/>
            <person name="Karlsson M."/>
            <person name="Huettel B."/>
            <person name="Barry K.W."/>
            <person name="Haridas S."/>
            <person name="Chen C."/>
            <person name="Bauer D."/>
            <person name="Andreopoulos W."/>
            <person name="Pangilinan J."/>
            <person name="LaButti K."/>
            <person name="Riley R."/>
            <person name="Lipzen A."/>
            <person name="Clum A."/>
            <person name="Drula E."/>
            <person name="Henrissat B."/>
            <person name="Kohler A."/>
            <person name="Grigoriev I.V."/>
            <person name="Martin F.M."/>
            <person name="Hacquard S."/>
        </authorList>
    </citation>
    <scope>NUCLEOTIDE SEQUENCE [LARGE SCALE GENOMIC DNA]</scope>
    <source>
        <strain evidence="2 3">MPI-CAGE-CH-0241</strain>
    </source>
</reference>
<organism evidence="2 3">
    <name type="scientific">Thelonectria olida</name>
    <dbReference type="NCBI Taxonomy" id="1576542"/>
    <lineage>
        <taxon>Eukaryota</taxon>
        <taxon>Fungi</taxon>
        <taxon>Dikarya</taxon>
        <taxon>Ascomycota</taxon>
        <taxon>Pezizomycotina</taxon>
        <taxon>Sordariomycetes</taxon>
        <taxon>Hypocreomycetidae</taxon>
        <taxon>Hypocreales</taxon>
        <taxon>Nectriaceae</taxon>
        <taxon>Thelonectria</taxon>
    </lineage>
</organism>
<name>A0A9P9ATM1_9HYPO</name>
<dbReference type="Proteomes" id="UP000777438">
    <property type="component" value="Unassembled WGS sequence"/>
</dbReference>
<feature type="chain" id="PRO_5040454379" evidence="1">
    <location>
        <begin position="20"/>
        <end position="135"/>
    </location>
</feature>
<dbReference type="EMBL" id="JAGPYM010000004">
    <property type="protein sequence ID" value="KAH6896018.1"/>
    <property type="molecule type" value="Genomic_DNA"/>
</dbReference>
<evidence type="ECO:0000313" key="3">
    <source>
        <dbReference type="Proteomes" id="UP000777438"/>
    </source>
</evidence>
<evidence type="ECO:0000313" key="2">
    <source>
        <dbReference type="EMBL" id="KAH6896018.1"/>
    </source>
</evidence>
<dbReference type="AlphaFoldDB" id="A0A9P9ATM1"/>
<gene>
    <name evidence="2" type="ORF">B0T10DRAFT_558181</name>
</gene>
<accession>A0A9P9ATM1</accession>